<dbReference type="PANTHER" id="PTHR37023:SF1">
    <property type="entry name" value="ISSOD25 TRANSPOSASE TNPA_ISSOD25"/>
    <property type="match status" value="1"/>
</dbReference>
<dbReference type="RefSeq" id="WP_074814607.1">
    <property type="nucleotide sequence ID" value="NZ_FNTI01000001.1"/>
</dbReference>
<evidence type="ECO:0000313" key="8">
    <source>
        <dbReference type="EMBL" id="SED69707.1"/>
    </source>
</evidence>
<evidence type="ECO:0000259" key="2">
    <source>
        <dbReference type="Pfam" id="PF04986"/>
    </source>
</evidence>
<gene>
    <name evidence="4" type="ORF">SAMN05444171_0273</name>
    <name evidence="5" type="ORF">SAMN05444171_1032</name>
    <name evidence="6" type="ORF">SAMN05444171_1626</name>
    <name evidence="7" type="ORF">SAMN05444171_3641</name>
    <name evidence="8" type="ORF">SAMN05444171_4850</name>
</gene>
<evidence type="ECO:0000313" key="7">
    <source>
        <dbReference type="EMBL" id="SED26920.1"/>
    </source>
</evidence>
<feature type="domain" description="Transposase IS801/IS1294" evidence="2">
    <location>
        <begin position="144"/>
        <end position="329"/>
    </location>
</feature>
<dbReference type="EMBL" id="FNTI01000001">
    <property type="protein sequence ID" value="SEC52519.1"/>
    <property type="molecule type" value="Genomic_DNA"/>
</dbReference>
<feature type="compositionally biased region" description="Basic and acidic residues" evidence="1">
    <location>
        <begin position="353"/>
        <end position="364"/>
    </location>
</feature>
<evidence type="ECO:0000256" key="1">
    <source>
        <dbReference type="SAM" id="MobiDB-lite"/>
    </source>
</evidence>
<dbReference type="OrthoDB" id="6979325at2"/>
<feature type="domain" description="Transposase zinc-binding" evidence="3">
    <location>
        <begin position="11"/>
        <end position="102"/>
    </location>
</feature>
<evidence type="ECO:0000313" key="6">
    <source>
        <dbReference type="EMBL" id="SEC52519.1"/>
    </source>
</evidence>
<dbReference type="Pfam" id="PF14319">
    <property type="entry name" value="Zn_Tnp_IS91"/>
    <property type="match status" value="1"/>
</dbReference>
<dbReference type="PANTHER" id="PTHR37023">
    <property type="entry name" value="TRANSPOSASE"/>
    <property type="match status" value="1"/>
</dbReference>
<name>A0A1M7KG02_9BRAD</name>
<reference evidence="6 9" key="1">
    <citation type="submission" date="2016-10" db="EMBL/GenBank/DDBJ databases">
        <authorList>
            <person name="de Groot N.N."/>
        </authorList>
    </citation>
    <scope>NUCLEOTIDE SEQUENCE [LARGE SCALE GENOMIC DNA]</scope>
    <source>
        <strain evidence="6 9">GAS522</strain>
    </source>
</reference>
<evidence type="ECO:0000259" key="3">
    <source>
        <dbReference type="Pfam" id="PF14319"/>
    </source>
</evidence>
<evidence type="ECO:0000313" key="5">
    <source>
        <dbReference type="EMBL" id="SEC27175.1"/>
    </source>
</evidence>
<dbReference type="EMBL" id="FNTI01000001">
    <property type="protein sequence ID" value="SED26920.1"/>
    <property type="molecule type" value="Genomic_DNA"/>
</dbReference>
<feature type="region of interest" description="Disordered" evidence="1">
    <location>
        <begin position="344"/>
        <end position="367"/>
    </location>
</feature>
<dbReference type="EMBL" id="FNTI01000001">
    <property type="protein sequence ID" value="SEC27175.1"/>
    <property type="molecule type" value="Genomic_DNA"/>
</dbReference>
<evidence type="ECO:0000313" key="9">
    <source>
        <dbReference type="Proteomes" id="UP000183208"/>
    </source>
</evidence>
<dbReference type="EMBL" id="FNTI01000001">
    <property type="protein sequence ID" value="SEB93703.1"/>
    <property type="molecule type" value="Genomic_DNA"/>
</dbReference>
<organism evidence="6 9">
    <name type="scientific">Bradyrhizobium lablabi</name>
    <dbReference type="NCBI Taxonomy" id="722472"/>
    <lineage>
        <taxon>Bacteria</taxon>
        <taxon>Pseudomonadati</taxon>
        <taxon>Pseudomonadota</taxon>
        <taxon>Alphaproteobacteria</taxon>
        <taxon>Hyphomicrobiales</taxon>
        <taxon>Nitrobacteraceae</taxon>
        <taxon>Bradyrhizobium</taxon>
    </lineage>
</organism>
<dbReference type="EMBL" id="FNTI01000001">
    <property type="protein sequence ID" value="SED69707.1"/>
    <property type="molecule type" value="Genomic_DNA"/>
</dbReference>
<dbReference type="Pfam" id="PF04986">
    <property type="entry name" value="Y2_Tnp"/>
    <property type="match status" value="1"/>
</dbReference>
<protein>
    <submittedName>
        <fullName evidence="6">Transposase zinc-binding domain-containing protein</fullName>
    </submittedName>
</protein>
<dbReference type="InterPro" id="IPR054832">
    <property type="entry name" value="transpos_IS91"/>
</dbReference>
<dbReference type="InterPro" id="IPR026889">
    <property type="entry name" value="Zn_Tnp"/>
</dbReference>
<dbReference type="AlphaFoldDB" id="A0A1M7KG02"/>
<accession>A0A1M7KG02</accession>
<dbReference type="GO" id="GO:0006313">
    <property type="term" value="P:DNA transposition"/>
    <property type="evidence" value="ECO:0007669"/>
    <property type="project" value="InterPro"/>
</dbReference>
<dbReference type="NCBIfam" id="NF033538">
    <property type="entry name" value="transpos_IS91"/>
    <property type="match status" value="1"/>
</dbReference>
<evidence type="ECO:0000313" key="4">
    <source>
        <dbReference type="EMBL" id="SEB93703.1"/>
    </source>
</evidence>
<dbReference type="GO" id="GO:0003677">
    <property type="term" value="F:DNA binding"/>
    <property type="evidence" value="ECO:0007669"/>
    <property type="project" value="InterPro"/>
</dbReference>
<dbReference type="GO" id="GO:0004803">
    <property type="term" value="F:transposase activity"/>
    <property type="evidence" value="ECO:0007669"/>
    <property type="project" value="InterPro"/>
</dbReference>
<dbReference type="Proteomes" id="UP000183208">
    <property type="component" value="Unassembled WGS sequence"/>
</dbReference>
<proteinExistence type="predicted"/>
<dbReference type="InterPro" id="IPR007069">
    <property type="entry name" value="Transposase_32"/>
</dbReference>
<sequence>MSRPSLEVADIFRGHGPAWRRANAGHVSLGQLKVMSAIENCRTAALGGHVARCEQCAHSQISYNSCRNRHCPKCQGAAAKDWLAARETDLLPVPYYHVVFTLPAAVADIAYQNKAVIYDLLFKASAETLITIAADPKHLGARVGITSVLHTWGSAMTHHPHVHMIVPGGGISFDGERWVACRPGFFLPVRVLSRLFRRLFLEKLIAAHKAGHLKFFGGHAALADAQAFVAYLAPLRRVEWVVYAKRPFGGPQAVLAYLSRYTHRVAIANSRLIACDRNGVTFRWKDYRTEGRDRQKVMTLGTAEFIRRFLTHVLPHGFHRIRHYGLLASGTRAGNIVRARRLLDPSTAQPEAADTRRAETEEPKPLSQPCPCCGGRMIIIERFQRGCSPRTRPAAAPATIRIDTS</sequence>